<comment type="caution">
    <text evidence="1">The sequence shown here is derived from an EMBL/GenBank/DDBJ whole genome shotgun (WGS) entry which is preliminary data.</text>
</comment>
<protein>
    <submittedName>
        <fullName evidence="1">Thiolase-like protein</fullName>
    </submittedName>
</protein>
<evidence type="ECO:0000313" key="1">
    <source>
        <dbReference type="EMBL" id="KAJ3805102.1"/>
    </source>
</evidence>
<dbReference type="Proteomes" id="UP001163835">
    <property type="component" value="Unassembled WGS sequence"/>
</dbReference>
<gene>
    <name evidence="1" type="ORF">F5876DRAFT_52407</name>
</gene>
<sequence length="1023" mass="110711">MASIHGKIAIVGMACRFPGGAHSPEEFWQLLLSGKNTMEDVPSSRFKIEDYWSDQPGVPNRMVARKGHFLQEGTLFDEAFFNLSPREAMNSDPQHRILLETVVDALDDAGYKESRNGGEGGWNKSKMGVFIGSATDSYQNNLASQPIDAFFCPGTIRGFAGGRISHYFGWQGPSVVYDTACSSSLVAVHSACQSLLLHESDAAVAGAANMLTSPEMFLGLSKGFFISNTGGCRTFDESADGYCRAEGVGVVVLKRFEDALRDNDKIDAVIVASGINQSGPSESLTMPHSASQAMLFTSNCERAGISPLAVRVVEAHGTGTFVGDYAEMEAIKATYCQGRKSQSESQLFVGSLKPNVGHSESAAGMASLIKSVLMMKHRQVVPHMGITTRLSPRLGDLEISGIIIPTSLLPLKPVAGENHIFTAVHNFGAHGGNAGIILQDMLPPLDSIDQSTSDPRSSHIIVLSAKPHTPFSIVIGQLLQYIETAGLISLSSLSYTTTARRQDYTSRIAFSVTSIKDLKAQLQTYPSPIILPRRNSAPKVGFVIGGNGSQFRGMAKDLYNTSPVFKCYIDACDIAAMEAGVGGITELINGCIDPLLNNSASKLAGAIGIFSVGYAIGMMWRHWGLEPSLLLGHSLGEYVALALSGCISLADSMKLLVAKVHAADTSTHSEDGGMLAVGISANDAREMIALSGCSGIDIACINGTFQTVVAGTSSELQKLQDFIRALPAPPLVNRLPGSIAWHSAHLMESANALQKVTDLIPFREAEVPILLNVNGCLLEQGATLSSTYLSKQMVSTVRFDLCATHPLAQNIDIWIELSAKAILLPFLRPFVPTKTMLLPTLGGPTSNCWSSITKSLARLYEAHIPIEWANYHDPYPVQLVSLPSYPFTRKEHWIVYSNRLSPHTRSENIAGSQKQLTPHSSPTHLEPNLPIARHQTVMSAINPPDVLSVTQILSQELNVPEYSIKVDDLIEDVGVDSIMWLLLRDVIYSQRHCTCPWPEWRKGRTVQELCNLTEMHFEGACKS</sequence>
<accession>A0ACC1TKH3</accession>
<dbReference type="EMBL" id="MU795686">
    <property type="protein sequence ID" value="KAJ3805102.1"/>
    <property type="molecule type" value="Genomic_DNA"/>
</dbReference>
<name>A0ACC1TKH3_9AGAR</name>
<evidence type="ECO:0000313" key="2">
    <source>
        <dbReference type="Proteomes" id="UP001163835"/>
    </source>
</evidence>
<reference evidence="1" key="1">
    <citation type="submission" date="2022-09" db="EMBL/GenBank/DDBJ databases">
        <title>A Global Phylogenomic Analysis of the Shiitake Genus Lentinula.</title>
        <authorList>
            <consortium name="DOE Joint Genome Institute"/>
            <person name="Sierra-Patev S."/>
            <person name="Min B."/>
            <person name="Naranjo-Ortiz M."/>
            <person name="Looney B."/>
            <person name="Konkel Z."/>
            <person name="Slot J.C."/>
            <person name="Sakamoto Y."/>
            <person name="Steenwyk J.L."/>
            <person name="Rokas A."/>
            <person name="Carro J."/>
            <person name="Camarero S."/>
            <person name="Ferreira P."/>
            <person name="Molpeceres G."/>
            <person name="Ruiz-Duenas F.J."/>
            <person name="Serrano A."/>
            <person name="Henrissat B."/>
            <person name="Drula E."/>
            <person name="Hughes K.W."/>
            <person name="Mata J.L."/>
            <person name="Ishikawa N.K."/>
            <person name="Vargas-Isla R."/>
            <person name="Ushijima S."/>
            <person name="Smith C.A."/>
            <person name="Ahrendt S."/>
            <person name="Andreopoulos W."/>
            <person name="He G."/>
            <person name="Labutti K."/>
            <person name="Lipzen A."/>
            <person name="Ng V."/>
            <person name="Riley R."/>
            <person name="Sandor L."/>
            <person name="Barry K."/>
            <person name="Martinez A.T."/>
            <person name="Xiao Y."/>
            <person name="Gibbons J.G."/>
            <person name="Terashima K."/>
            <person name="Grigoriev I.V."/>
            <person name="Hibbett D.S."/>
        </authorList>
    </citation>
    <scope>NUCLEOTIDE SEQUENCE</scope>
    <source>
        <strain evidence="1">TMI1499</strain>
    </source>
</reference>
<proteinExistence type="predicted"/>
<organism evidence="1 2">
    <name type="scientific">Lentinula aff. lateritia</name>
    <dbReference type="NCBI Taxonomy" id="2804960"/>
    <lineage>
        <taxon>Eukaryota</taxon>
        <taxon>Fungi</taxon>
        <taxon>Dikarya</taxon>
        <taxon>Basidiomycota</taxon>
        <taxon>Agaricomycotina</taxon>
        <taxon>Agaricomycetes</taxon>
        <taxon>Agaricomycetidae</taxon>
        <taxon>Agaricales</taxon>
        <taxon>Marasmiineae</taxon>
        <taxon>Omphalotaceae</taxon>
        <taxon>Lentinula</taxon>
    </lineage>
</organism>
<keyword evidence="2" id="KW-1185">Reference proteome</keyword>